<dbReference type="AlphaFoldDB" id="Q0FSD0"/>
<name>Q0FSD0_SALBH</name>
<dbReference type="HOGENOM" id="CLU_1249645_0_0_5"/>
<keyword evidence="2" id="KW-1185">Reference proteome</keyword>
<dbReference type="eggNOG" id="COG1721">
    <property type="taxonomic scope" value="Bacteria"/>
</dbReference>
<proteinExistence type="predicted"/>
<dbReference type="OrthoDB" id="9776116at2"/>
<dbReference type="RefSeq" id="WP_007802640.1">
    <property type="nucleotide sequence ID" value="NZ_DS022277.1"/>
</dbReference>
<reference evidence="1 2" key="1">
    <citation type="journal article" date="2010" name="J. Bacteriol.">
        <title>Genome sequences of Pelagibaca bermudensis HTCC2601T and Maritimibacter alkaliphilus HTCC2654T, the type strains of two marine Roseobacter genera.</title>
        <authorList>
            <person name="Thrash J.C."/>
            <person name="Cho J.C."/>
            <person name="Ferriera S."/>
            <person name="Johnson J."/>
            <person name="Vergin K.L."/>
            <person name="Giovannoni S.J."/>
        </authorList>
    </citation>
    <scope>NUCLEOTIDE SEQUENCE [LARGE SCALE GENOMIC DNA]</scope>
    <source>
        <strain evidence="2">DSM 26914 / JCM 13377 / KCTC 12554 / HTCC2601</strain>
    </source>
</reference>
<dbReference type="EMBL" id="AATQ01000009">
    <property type="protein sequence ID" value="EAU47071.1"/>
    <property type="molecule type" value="Genomic_DNA"/>
</dbReference>
<comment type="caution">
    <text evidence="1">The sequence shown here is derived from an EMBL/GenBank/DDBJ whole genome shotgun (WGS) entry which is preliminary data.</text>
</comment>
<dbReference type="STRING" id="314265.R2601_04868"/>
<dbReference type="GeneID" id="92506677"/>
<accession>Q0FSD0</accession>
<gene>
    <name evidence="1" type="ORF">R2601_04868</name>
</gene>
<evidence type="ECO:0000313" key="2">
    <source>
        <dbReference type="Proteomes" id="UP000006230"/>
    </source>
</evidence>
<protein>
    <submittedName>
        <fullName evidence="1">Uncharacterized protein</fullName>
    </submittedName>
</protein>
<evidence type="ECO:0000313" key="1">
    <source>
        <dbReference type="EMBL" id="EAU47071.1"/>
    </source>
</evidence>
<organism evidence="1 2">
    <name type="scientific">Salipiger bermudensis (strain DSM 26914 / JCM 13377 / KCTC 12554 / HTCC2601)</name>
    <name type="common">Pelagibaca bermudensis</name>
    <dbReference type="NCBI Taxonomy" id="314265"/>
    <lineage>
        <taxon>Bacteria</taxon>
        <taxon>Pseudomonadati</taxon>
        <taxon>Pseudomonadota</taxon>
        <taxon>Alphaproteobacteria</taxon>
        <taxon>Rhodobacterales</taxon>
        <taxon>Roseobacteraceae</taxon>
        <taxon>Salipiger</taxon>
    </lineage>
</organism>
<sequence>MTAALDVPGATLHCRDLLALREVALSGRQSWEPCQTMLVADFRPSMLRGLIRAFRSVAAAEALVLVGWRVAEAGGQVGLLAIGSGAPVLVAPAAGAGAMPEVISELVRAHDLAAANAMAGCLDDPPLDRSLVSLDRLTTDGELVIASGFETPGAALSRRLGMLGHTHVLRLIRITDLSFTGEMQDDHPAPDLAGASAISLDACLPPDAMARVLRSDWSQQG</sequence>
<dbReference type="Proteomes" id="UP000006230">
    <property type="component" value="Unassembled WGS sequence"/>
</dbReference>